<gene>
    <name evidence="2" type="ORF">DB745_13430</name>
    <name evidence="3" type="ORF">DIZ81_10825</name>
</gene>
<proteinExistence type="predicted"/>
<dbReference type="EMBL" id="QCXM01000017">
    <property type="protein sequence ID" value="PUT45214.1"/>
    <property type="molecule type" value="Genomic_DNA"/>
</dbReference>
<dbReference type="Pfam" id="PF12697">
    <property type="entry name" value="Abhydrolase_6"/>
    <property type="match status" value="1"/>
</dbReference>
<protein>
    <submittedName>
        <fullName evidence="3">Alpha/beta hydrolase</fullName>
    </submittedName>
</protein>
<dbReference type="InterPro" id="IPR029058">
    <property type="entry name" value="AB_hydrolase_fold"/>
</dbReference>
<keyword evidence="3" id="KW-0378">Hydrolase</keyword>
<dbReference type="EMBL" id="QFGG01000010">
    <property type="protein sequence ID" value="TID40986.1"/>
    <property type="molecule type" value="Genomic_DNA"/>
</dbReference>
<dbReference type="Proteomes" id="UP000251035">
    <property type="component" value="Unassembled WGS sequence"/>
</dbReference>
<name>A0AB38N1Z5_9GAMM</name>
<evidence type="ECO:0000259" key="1">
    <source>
        <dbReference type="Pfam" id="PF12697"/>
    </source>
</evidence>
<dbReference type="Gene3D" id="3.40.50.1820">
    <property type="entry name" value="alpha/beta hydrolase"/>
    <property type="match status" value="1"/>
</dbReference>
<feature type="domain" description="AB hydrolase-1" evidence="1">
    <location>
        <begin position="58"/>
        <end position="308"/>
    </location>
</feature>
<dbReference type="SUPFAM" id="SSF53474">
    <property type="entry name" value="alpha/beta-Hydrolases"/>
    <property type="match status" value="1"/>
</dbReference>
<evidence type="ECO:0000313" key="2">
    <source>
        <dbReference type="EMBL" id="PUT45214.1"/>
    </source>
</evidence>
<dbReference type="Proteomes" id="UP000306421">
    <property type="component" value="Unassembled WGS sequence"/>
</dbReference>
<organism evidence="3 5">
    <name type="scientific">Legionella taurinensis</name>
    <dbReference type="NCBI Taxonomy" id="70611"/>
    <lineage>
        <taxon>Bacteria</taxon>
        <taxon>Pseudomonadati</taxon>
        <taxon>Pseudomonadota</taxon>
        <taxon>Gammaproteobacteria</taxon>
        <taxon>Legionellales</taxon>
        <taxon>Legionellaceae</taxon>
        <taxon>Legionella</taxon>
    </lineage>
</organism>
<dbReference type="PANTHER" id="PTHR45763:SF46">
    <property type="entry name" value="AB HYDROLASE-1 DOMAIN-CONTAINING PROTEIN"/>
    <property type="match status" value="1"/>
</dbReference>
<evidence type="ECO:0000313" key="5">
    <source>
        <dbReference type="Proteomes" id="UP000306421"/>
    </source>
</evidence>
<dbReference type="PANTHER" id="PTHR45763">
    <property type="entry name" value="HYDROLASE, ALPHA/BETA FOLD FAMILY PROTEIN, EXPRESSED-RELATED"/>
    <property type="match status" value="1"/>
</dbReference>
<dbReference type="GO" id="GO:0016787">
    <property type="term" value="F:hydrolase activity"/>
    <property type="evidence" value="ECO:0007669"/>
    <property type="project" value="UniProtKB-KW"/>
</dbReference>
<comment type="caution">
    <text evidence="3">The sequence shown here is derived from an EMBL/GenBank/DDBJ whole genome shotgun (WGS) entry which is preliminary data.</text>
</comment>
<sequence>MEYKTPVEVYFIGNINQNLNEALFFTGFFMENSPCFFSRDGKKQLAYAEFGDPHGYPIIFAHGVPGCHVEGALFDTEAKNYGFRFIVLDRPGMGSSDFNPAQTLLAYPLDVKALADHLGLKRFGVMGWSGGGAPTMACGYAIADLIDFCIVLAGYTPLDTPELLALLPKADQFGYRLLNKPWLFNSMFWLMQWMVQWTPGRYYALIKKAVNESDLALLMDPVTQQRFMLDQIHCFKKGYQGTAMDARLTYQPWNYDIRAMMTRIDIFHGTDDKLVPFAFAERNASLIPNCHLHPLPKQGHLFPFSHQQLIFDQAKACEQLSKARST</sequence>
<keyword evidence="4" id="KW-1185">Reference proteome</keyword>
<evidence type="ECO:0000313" key="4">
    <source>
        <dbReference type="Proteomes" id="UP000251035"/>
    </source>
</evidence>
<reference evidence="2 4" key="1">
    <citation type="submission" date="2018-04" db="EMBL/GenBank/DDBJ databases">
        <title>Whole genome sequence comparison of clinical and drinking water Legionella pneumophila isolates associated with the Flint Water Crisis.</title>
        <authorList>
            <person name="Garner E."/>
            <person name="Brown C."/>
            <person name="Schwake O."/>
            <person name="Coil D."/>
            <person name="Jospin G."/>
            <person name="Eisen J."/>
            <person name="Edwards M."/>
            <person name="Pruden A."/>
        </authorList>
    </citation>
    <scope>NUCLEOTIDE SEQUENCE [LARGE SCALE GENOMIC DNA]</scope>
    <source>
        <strain evidence="2 4">Genessee03</strain>
    </source>
</reference>
<dbReference type="InterPro" id="IPR000073">
    <property type="entry name" value="AB_hydrolase_1"/>
</dbReference>
<accession>A0AB38N1Z5</accession>
<evidence type="ECO:0000313" key="3">
    <source>
        <dbReference type="EMBL" id="TID40986.1"/>
    </source>
</evidence>
<dbReference type="AlphaFoldDB" id="A0AB38N1Z5"/>
<reference evidence="3 5" key="2">
    <citation type="submission" date="2018-04" db="EMBL/GenBank/DDBJ databases">
        <title>Whole genome sequence comparison of clinical and drinking water Legionella pneumophila isolates.</title>
        <authorList>
            <person name="Garner E."/>
        </authorList>
    </citation>
    <scope>NUCLEOTIDE SEQUENCE [LARGE SCALE GENOMIC DNA]</scope>
    <source>
        <strain evidence="3 5">WH02</strain>
    </source>
</reference>